<dbReference type="InterPro" id="IPR045746">
    <property type="entry name" value="ACT14924-like_Acyltransf_dom"/>
</dbReference>
<dbReference type="Proteomes" id="UP001440612">
    <property type="component" value="Chromosome"/>
</dbReference>
<organism evidence="2 3">
    <name type="scientific">Yoonia phaeophyticola</name>
    <dbReference type="NCBI Taxonomy" id="3137369"/>
    <lineage>
        <taxon>Bacteria</taxon>
        <taxon>Pseudomonadati</taxon>
        <taxon>Pseudomonadota</taxon>
        <taxon>Alphaproteobacteria</taxon>
        <taxon>Rhodobacterales</taxon>
        <taxon>Paracoccaceae</taxon>
        <taxon>Yoonia</taxon>
    </lineage>
</organism>
<gene>
    <name evidence="2" type="ORF">AABB29_05840</name>
</gene>
<protein>
    <submittedName>
        <fullName evidence="2">Lysophospholipid acyltransferase family protein</fullName>
        <ecNumber evidence="2">2.3.1.-</ecNumber>
    </submittedName>
</protein>
<dbReference type="EC" id="2.3.1.-" evidence="2"/>
<keyword evidence="3" id="KW-1185">Reference proteome</keyword>
<proteinExistence type="predicted"/>
<evidence type="ECO:0000259" key="1">
    <source>
        <dbReference type="Pfam" id="PF19576"/>
    </source>
</evidence>
<dbReference type="SUPFAM" id="SSF69593">
    <property type="entry name" value="Glycerol-3-phosphate (1)-acyltransferase"/>
    <property type="match status" value="1"/>
</dbReference>
<dbReference type="GO" id="GO:0016746">
    <property type="term" value="F:acyltransferase activity"/>
    <property type="evidence" value="ECO:0007669"/>
    <property type="project" value="UniProtKB-KW"/>
</dbReference>
<feature type="domain" description="Putative acyltransferase ACT14924-like acyltransferase" evidence="1">
    <location>
        <begin position="93"/>
        <end position="234"/>
    </location>
</feature>
<evidence type="ECO:0000313" key="3">
    <source>
        <dbReference type="Proteomes" id="UP001440612"/>
    </source>
</evidence>
<dbReference type="EMBL" id="CP150951">
    <property type="protein sequence ID" value="XFO63042.1"/>
    <property type="molecule type" value="Genomic_DNA"/>
</dbReference>
<dbReference type="RefSeq" id="WP_373636776.1">
    <property type="nucleotide sequence ID" value="NZ_CP150951.2"/>
</dbReference>
<dbReference type="Pfam" id="PF19576">
    <property type="entry name" value="Acyltransf_2"/>
    <property type="match status" value="1"/>
</dbReference>
<reference evidence="3" key="1">
    <citation type="submission" date="2024-04" db="EMBL/GenBank/DDBJ databases">
        <title>Phylogenomic analyses of a clade within the roseobacter group suggest taxonomic reassignments of species of the genera Aestuariivita, Citreicella, Loktanella, Nautella, Pelagibaca, Ruegeria, Thalassobius, Thiobacimonas and Tropicibacter, and the proposal o.</title>
        <authorList>
            <person name="Jeon C.O."/>
        </authorList>
    </citation>
    <scope>NUCLEOTIDE SEQUENCE [LARGE SCALE GENOMIC DNA]</scope>
    <source>
        <strain evidence="3">BS5-3</strain>
    </source>
</reference>
<evidence type="ECO:0000313" key="2">
    <source>
        <dbReference type="EMBL" id="XFO63042.1"/>
    </source>
</evidence>
<accession>A0ABZ3IDT2</accession>
<dbReference type="CDD" id="cd07986">
    <property type="entry name" value="LPLAT_ACT14924-like"/>
    <property type="match status" value="1"/>
</dbReference>
<sequence>MTETTRKIQTPPIVGDAAPRVYDRGSLTYSGSFDSAFKRNVIKTIEWFTGKIHIIRMIRKFEKKGKIRGQAFWREALDVMKIDLITPQTQIDNIPKTGPVVLVANHPHGMVDGMVIADLVGRARTDYRILTRAFLTDIDPDAGKFMIPVPFPYEENAQAKMVEMRKKAMDHLAEGGMVALFPSGVVASSNTMFGPVIEDEWNLFTAKMIRKSGARVVPCFFPGSNSRWYQIANQLSPTLRQSLLIHEIVNACGKPQKPVVGKAFDEDEIKERLTDPRNFMAWLREQTLALKDG</sequence>
<keyword evidence="2" id="KW-0808">Transferase</keyword>
<keyword evidence="2" id="KW-0012">Acyltransferase</keyword>
<name>A0ABZ3IDT2_9RHOB</name>